<keyword evidence="1" id="KW-0805">Transcription regulation</keyword>
<dbReference type="SMART" id="SM00421">
    <property type="entry name" value="HTH_LUXR"/>
    <property type="match status" value="1"/>
</dbReference>
<evidence type="ECO:0000256" key="1">
    <source>
        <dbReference type="ARBA" id="ARBA00023015"/>
    </source>
</evidence>
<dbReference type="SUPFAM" id="SSF46894">
    <property type="entry name" value="C-terminal effector domain of the bipartite response regulators"/>
    <property type="match status" value="1"/>
</dbReference>
<feature type="domain" description="HTH luxR-type" evidence="4">
    <location>
        <begin position="27"/>
        <end position="92"/>
    </location>
</feature>
<name>A0A124HYQ0_9ACTN</name>
<dbReference type="InterPro" id="IPR016032">
    <property type="entry name" value="Sig_transdc_resp-reg_C-effctor"/>
</dbReference>
<dbReference type="PROSITE" id="PS50043">
    <property type="entry name" value="HTH_LUXR_2"/>
    <property type="match status" value="1"/>
</dbReference>
<reference evidence="5 6" key="1">
    <citation type="submission" date="2015-10" db="EMBL/GenBank/DDBJ databases">
        <title>Draft genome sequence of Streptomyces griseorubiginosus DSM 40469, type strain for the species Streptomyces griseorubiginosus.</title>
        <authorList>
            <person name="Ruckert C."/>
            <person name="Winkler A."/>
            <person name="Kalinowski J."/>
            <person name="Kampfer P."/>
            <person name="Glaeser S."/>
        </authorList>
    </citation>
    <scope>NUCLEOTIDE SEQUENCE [LARGE SCALE GENOMIC DNA]</scope>
    <source>
        <strain evidence="5 6">DSM 40469</strain>
    </source>
</reference>
<dbReference type="PANTHER" id="PTHR44688">
    <property type="entry name" value="DNA-BINDING TRANSCRIPTIONAL ACTIVATOR DEVR_DOSR"/>
    <property type="match status" value="1"/>
</dbReference>
<keyword evidence="3" id="KW-0804">Transcription</keyword>
<evidence type="ECO:0000256" key="2">
    <source>
        <dbReference type="ARBA" id="ARBA00023125"/>
    </source>
</evidence>
<keyword evidence="2" id="KW-0238">DNA-binding</keyword>
<dbReference type="CDD" id="cd06170">
    <property type="entry name" value="LuxR_C_like"/>
    <property type="match status" value="1"/>
</dbReference>
<evidence type="ECO:0000313" key="6">
    <source>
        <dbReference type="Proteomes" id="UP000054375"/>
    </source>
</evidence>
<dbReference type="InterPro" id="IPR036388">
    <property type="entry name" value="WH-like_DNA-bd_sf"/>
</dbReference>
<organism evidence="5 6">
    <name type="scientific">Streptomyces griseorubiginosus</name>
    <dbReference type="NCBI Taxonomy" id="67304"/>
    <lineage>
        <taxon>Bacteria</taxon>
        <taxon>Bacillati</taxon>
        <taxon>Actinomycetota</taxon>
        <taxon>Actinomycetes</taxon>
        <taxon>Kitasatosporales</taxon>
        <taxon>Streptomycetaceae</taxon>
        <taxon>Streptomyces</taxon>
    </lineage>
</organism>
<sequence>MSTYAKRRLEESEARLGRAGARTAVRSGVLAEELTDRELSILRALQGPATQREIGAAMFLSINTVKAYNKSLYRKLGVASRHDAVAAGRELGLI</sequence>
<evidence type="ECO:0000256" key="3">
    <source>
        <dbReference type="ARBA" id="ARBA00023163"/>
    </source>
</evidence>
<dbReference type="Pfam" id="PF00196">
    <property type="entry name" value="GerE"/>
    <property type="match status" value="1"/>
</dbReference>
<dbReference type="EMBL" id="LMWV01000006">
    <property type="protein sequence ID" value="KUN68579.1"/>
    <property type="molecule type" value="Genomic_DNA"/>
</dbReference>
<keyword evidence="6" id="KW-1185">Reference proteome</keyword>
<dbReference type="GO" id="GO:0006355">
    <property type="term" value="P:regulation of DNA-templated transcription"/>
    <property type="evidence" value="ECO:0007669"/>
    <property type="project" value="InterPro"/>
</dbReference>
<dbReference type="InterPro" id="IPR000792">
    <property type="entry name" value="Tscrpt_reg_LuxR_C"/>
</dbReference>
<comment type="caution">
    <text evidence="5">The sequence shown here is derived from an EMBL/GenBank/DDBJ whole genome shotgun (WGS) entry which is preliminary data.</text>
</comment>
<dbReference type="PRINTS" id="PR00038">
    <property type="entry name" value="HTHLUXR"/>
</dbReference>
<dbReference type="PANTHER" id="PTHR44688:SF16">
    <property type="entry name" value="DNA-BINDING TRANSCRIPTIONAL ACTIVATOR DEVR_DOSR"/>
    <property type="match status" value="1"/>
</dbReference>
<dbReference type="AlphaFoldDB" id="A0A124HYQ0"/>
<dbReference type="Proteomes" id="UP000054375">
    <property type="component" value="Unassembled WGS sequence"/>
</dbReference>
<protein>
    <recommendedName>
        <fullName evidence="4">HTH luxR-type domain-containing protein</fullName>
    </recommendedName>
</protein>
<accession>A0A124HYQ0</accession>
<gene>
    <name evidence="5" type="ORF">AQJ54_11695</name>
</gene>
<proteinExistence type="predicted"/>
<evidence type="ECO:0000259" key="4">
    <source>
        <dbReference type="PROSITE" id="PS50043"/>
    </source>
</evidence>
<dbReference type="GO" id="GO:0003677">
    <property type="term" value="F:DNA binding"/>
    <property type="evidence" value="ECO:0007669"/>
    <property type="project" value="UniProtKB-KW"/>
</dbReference>
<evidence type="ECO:0000313" key="5">
    <source>
        <dbReference type="EMBL" id="KUN68579.1"/>
    </source>
</evidence>
<dbReference type="Gene3D" id="1.10.10.10">
    <property type="entry name" value="Winged helix-like DNA-binding domain superfamily/Winged helix DNA-binding domain"/>
    <property type="match status" value="1"/>
</dbReference>
<dbReference type="RefSeq" id="WP_062236639.1">
    <property type="nucleotide sequence ID" value="NZ_JBPJFL010000002.1"/>
</dbReference>